<dbReference type="Proteomes" id="UP000789920">
    <property type="component" value="Unassembled WGS sequence"/>
</dbReference>
<reference evidence="1" key="1">
    <citation type="submission" date="2021-06" db="EMBL/GenBank/DDBJ databases">
        <authorList>
            <person name="Kallberg Y."/>
            <person name="Tangrot J."/>
            <person name="Rosling A."/>
        </authorList>
    </citation>
    <scope>NUCLEOTIDE SEQUENCE</scope>
    <source>
        <strain evidence="1">MA461A</strain>
    </source>
</reference>
<protein>
    <submittedName>
        <fullName evidence="1">24571_t:CDS:1</fullName>
    </submittedName>
</protein>
<proteinExistence type="predicted"/>
<feature type="non-terminal residue" evidence="1">
    <location>
        <position position="1"/>
    </location>
</feature>
<name>A0ACA9M8M4_9GLOM</name>
<organism evidence="1 2">
    <name type="scientific">Racocetra persica</name>
    <dbReference type="NCBI Taxonomy" id="160502"/>
    <lineage>
        <taxon>Eukaryota</taxon>
        <taxon>Fungi</taxon>
        <taxon>Fungi incertae sedis</taxon>
        <taxon>Mucoromycota</taxon>
        <taxon>Glomeromycotina</taxon>
        <taxon>Glomeromycetes</taxon>
        <taxon>Diversisporales</taxon>
        <taxon>Gigasporaceae</taxon>
        <taxon>Racocetra</taxon>
    </lineage>
</organism>
<keyword evidence="2" id="KW-1185">Reference proteome</keyword>
<evidence type="ECO:0000313" key="1">
    <source>
        <dbReference type="EMBL" id="CAG8574435.1"/>
    </source>
</evidence>
<sequence length="135" mass="16016">YDTELYLNDQTSKQTNLPSGRKELLESTYILVNHQLNKLTLDIECETQKALELYQNCWLHLPLSICRLAEKYGWEFAQSYAYIVLKMPWISVPSLRELCYMKFIELDIENGDFNDFGLFNALKNPMFNCEFHQFI</sequence>
<evidence type="ECO:0000313" key="2">
    <source>
        <dbReference type="Proteomes" id="UP000789920"/>
    </source>
</evidence>
<accession>A0ACA9M8M4</accession>
<gene>
    <name evidence="1" type="ORF">RPERSI_LOCUS4884</name>
</gene>
<comment type="caution">
    <text evidence="1">The sequence shown here is derived from an EMBL/GenBank/DDBJ whole genome shotgun (WGS) entry which is preliminary data.</text>
</comment>
<dbReference type="EMBL" id="CAJVQC010007045">
    <property type="protein sequence ID" value="CAG8574435.1"/>
    <property type="molecule type" value="Genomic_DNA"/>
</dbReference>